<evidence type="ECO:0000313" key="1">
    <source>
        <dbReference type="EMBL" id="CAK7215712.1"/>
    </source>
</evidence>
<organism evidence="1 2">
    <name type="scientific">Sporothrix bragantina</name>
    <dbReference type="NCBI Taxonomy" id="671064"/>
    <lineage>
        <taxon>Eukaryota</taxon>
        <taxon>Fungi</taxon>
        <taxon>Dikarya</taxon>
        <taxon>Ascomycota</taxon>
        <taxon>Pezizomycotina</taxon>
        <taxon>Sordariomycetes</taxon>
        <taxon>Sordariomycetidae</taxon>
        <taxon>Ophiostomatales</taxon>
        <taxon>Ophiostomataceae</taxon>
        <taxon>Sporothrix</taxon>
    </lineage>
</organism>
<protein>
    <submittedName>
        <fullName evidence="1">Uncharacterized protein</fullName>
    </submittedName>
</protein>
<evidence type="ECO:0000313" key="2">
    <source>
        <dbReference type="Proteomes" id="UP001642406"/>
    </source>
</evidence>
<reference evidence="1 2" key="1">
    <citation type="submission" date="2024-01" db="EMBL/GenBank/DDBJ databases">
        <authorList>
            <person name="Allen C."/>
            <person name="Tagirdzhanova G."/>
        </authorList>
    </citation>
    <scope>NUCLEOTIDE SEQUENCE [LARGE SCALE GENOMIC DNA]</scope>
</reference>
<accession>A0ABP0B7Y4</accession>
<proteinExistence type="predicted"/>
<sequence length="506" mass="56653">MTDSFESNLLRLLQAMQEQKTTFATESKKIADRCQAEHGTSIANGGGAKVATQSEDVDMKDVDAPSTVDSKDAAATAKTNGTTKPANNFFCRPCYNDFLTLIYQTYASPAQPQWYDSQKSTFLAELERRLDDVRALRAPLANVDEWITTQCHAWLRSQLQDAVALQTLAEKLEADKDVFRAHMADPVLAVPELLREVMDRASSLANGEQSRVVADVEAATKKLQETPSTSEKSAIFLGSLFPDGVPDLPAVRAVERKLREGTVGLDEGLGEVIRDVYGGEDEDARAAKTEKHRKRLAEMRRAKAAHEAQKLKKMKPVDVPYFLQDDTPCATCGKTSDPQKSPFCMVCFLEVDYCLRENQTVWCSTTCMKDNYARHLATNHACAAGDRCCRAKPEADVAREEPRYYFCRECVLSFSIGTVYCNDRCAARDFRRHREKVHLPQREIRAEQRDDGGDLVYSTVTKTNYKAADISKHLLSIREALGSCQKKHPDWDLTETKVKITLPWSA</sequence>
<dbReference type="Proteomes" id="UP001642406">
    <property type="component" value="Unassembled WGS sequence"/>
</dbReference>
<gene>
    <name evidence="1" type="ORF">SBRCBS47491_002577</name>
</gene>
<keyword evidence="2" id="KW-1185">Reference proteome</keyword>
<name>A0ABP0B7Y4_9PEZI</name>
<dbReference type="EMBL" id="CAWUHC010000015">
    <property type="protein sequence ID" value="CAK7215712.1"/>
    <property type="molecule type" value="Genomic_DNA"/>
</dbReference>
<comment type="caution">
    <text evidence="1">The sequence shown here is derived from an EMBL/GenBank/DDBJ whole genome shotgun (WGS) entry which is preliminary data.</text>
</comment>